<evidence type="ECO:0000313" key="3">
    <source>
        <dbReference type="EMBL" id="MBW14534.1"/>
    </source>
</evidence>
<organism evidence="3">
    <name type="scientific">Melanaphis sacchari</name>
    <dbReference type="NCBI Taxonomy" id="742174"/>
    <lineage>
        <taxon>Eukaryota</taxon>
        <taxon>Metazoa</taxon>
        <taxon>Ecdysozoa</taxon>
        <taxon>Arthropoda</taxon>
        <taxon>Hexapoda</taxon>
        <taxon>Insecta</taxon>
        <taxon>Pterygota</taxon>
        <taxon>Neoptera</taxon>
        <taxon>Paraneoptera</taxon>
        <taxon>Hemiptera</taxon>
        <taxon>Sternorrhyncha</taxon>
        <taxon>Aphidomorpha</taxon>
        <taxon>Aphidoidea</taxon>
        <taxon>Aphididae</taxon>
        <taxon>Aphidini</taxon>
        <taxon>Melanaphis</taxon>
    </lineage>
</organism>
<accession>A0A2H8TK76</accession>
<dbReference type="GO" id="GO:0098609">
    <property type="term" value="P:cell-cell adhesion"/>
    <property type="evidence" value="ECO:0007669"/>
    <property type="project" value="TreeGrafter"/>
</dbReference>
<protein>
    <submittedName>
        <fullName evidence="3">Integrin alpha-PS1</fullName>
    </submittedName>
</protein>
<dbReference type="PANTHER" id="PTHR23220">
    <property type="entry name" value="INTEGRIN ALPHA"/>
    <property type="match status" value="1"/>
</dbReference>
<dbReference type="GO" id="GO:0007229">
    <property type="term" value="P:integrin-mediated signaling pathway"/>
    <property type="evidence" value="ECO:0007669"/>
    <property type="project" value="UniProtKB-KW"/>
</dbReference>
<evidence type="ECO:0000256" key="2">
    <source>
        <dbReference type="SAM" id="SignalP"/>
    </source>
</evidence>
<dbReference type="GO" id="GO:0007160">
    <property type="term" value="P:cell-matrix adhesion"/>
    <property type="evidence" value="ECO:0007669"/>
    <property type="project" value="TreeGrafter"/>
</dbReference>
<dbReference type="GO" id="GO:0008305">
    <property type="term" value="C:integrin complex"/>
    <property type="evidence" value="ECO:0007669"/>
    <property type="project" value="TreeGrafter"/>
</dbReference>
<dbReference type="OrthoDB" id="5317514at2759"/>
<dbReference type="PANTHER" id="PTHR23220:SF122">
    <property type="entry name" value="INTEGRIN ALPHA-PS1"/>
    <property type="match status" value="1"/>
</dbReference>
<feature type="chain" id="PRO_5014191539" evidence="2">
    <location>
        <begin position="21"/>
        <end position="137"/>
    </location>
</feature>
<dbReference type="EMBL" id="GFXV01002729">
    <property type="protein sequence ID" value="MBW14534.1"/>
    <property type="molecule type" value="Transcribed_RNA"/>
</dbReference>
<dbReference type="GO" id="GO:0009897">
    <property type="term" value="C:external side of plasma membrane"/>
    <property type="evidence" value="ECO:0007669"/>
    <property type="project" value="TreeGrafter"/>
</dbReference>
<evidence type="ECO:0000256" key="1">
    <source>
        <dbReference type="PROSITE-ProRule" id="PRU00803"/>
    </source>
</evidence>
<feature type="signal peptide" evidence="2">
    <location>
        <begin position="1"/>
        <end position="20"/>
    </location>
</feature>
<dbReference type="AlphaFoldDB" id="A0A2H8TK76"/>
<gene>
    <name evidence="3" type="primary">mew_3</name>
</gene>
<sequence>MMSLSLLLLLLCDSAFRVRSFNLETRLPIVKRSLEVSYFGYSVAGHQSYDEIKLQVENSWILVGAPIGKNLQPKTNQSGALYKCPLTSFHDDCIQVVTDGKRNLSERALQKIPCCTMSEMTNLWSYKILIWNLNYLN</sequence>
<proteinExistence type="predicted"/>
<dbReference type="GO" id="GO:0033627">
    <property type="term" value="P:cell adhesion mediated by integrin"/>
    <property type="evidence" value="ECO:0007669"/>
    <property type="project" value="TreeGrafter"/>
</dbReference>
<dbReference type="PROSITE" id="PS51470">
    <property type="entry name" value="FG_GAP"/>
    <property type="match status" value="1"/>
</dbReference>
<reference evidence="3" key="1">
    <citation type="submission" date="2017-10" db="EMBL/GenBank/DDBJ databases">
        <title>Transcriptome Assembly of Sugarcane Aphid Adults.</title>
        <authorList>
            <person name="Scully E.D."/>
            <person name="Palmer N.A."/>
            <person name="Geib S.M."/>
            <person name="Sarath G."/>
            <person name="Sattler S.E."/>
        </authorList>
    </citation>
    <scope>NUCLEOTIDE SEQUENCE</scope>
    <source>
        <tissue evidence="3">Whole body</tissue>
    </source>
</reference>
<feature type="repeat" description="FG-GAP" evidence="1">
    <location>
        <begin position="25"/>
        <end position="93"/>
    </location>
</feature>
<dbReference type="GO" id="GO:0005178">
    <property type="term" value="F:integrin binding"/>
    <property type="evidence" value="ECO:0007669"/>
    <property type="project" value="TreeGrafter"/>
</dbReference>
<dbReference type="Gene3D" id="2.130.10.130">
    <property type="entry name" value="Integrin alpha, N-terminal"/>
    <property type="match status" value="1"/>
</dbReference>
<keyword evidence="3" id="KW-0401">Integrin</keyword>
<dbReference type="InterPro" id="IPR028994">
    <property type="entry name" value="Integrin_alpha_N"/>
</dbReference>
<name>A0A2H8TK76_9HEMI</name>
<dbReference type="SUPFAM" id="SSF69318">
    <property type="entry name" value="Integrin alpha N-terminal domain"/>
    <property type="match status" value="1"/>
</dbReference>
<keyword evidence="2" id="KW-0732">Signal</keyword>
<dbReference type="InterPro" id="IPR013519">
    <property type="entry name" value="Int_alpha_beta-p"/>
</dbReference>